<dbReference type="AlphaFoldDB" id="A0AAV0PXA5"/>
<sequence length="425" mass="47280">MRDCIPFSPLPFSISKVRNFGLNASSSGRASPLPPPSNAQFNSILTRARTRRREWDSQDGDFYDELGFKQKGKQGLEFQSILDQDSTGQGDEANLELVELKSEGGRSQQNWEEGEEIIGAGDDGSETERRMIGGRVKLGQRRHVLKRSSVLAKQVISITAALSLGFISQLWVDTTNAMGGRGCGSPTKFALWRIRKVSSPRHLPGEASFLGPFYVGDVVLVEDVNILENEFTILGLETLVGYQVVTPSQRNIGKVRGFSFNINSGTVESLELDSFGISIIPSSLVGLIDLFTSLKRKRCFHFVTSGEYIYFACRGCSLSIPRHNYCRRSCSIPNSKANKGDHLSLLVSCSWLHLNVVSANLGQGLWDARPVDDYAEEVGEFPDDENGLKIPAGSGRRARARKRSKSKRFQQEMREDDWELPMDYL</sequence>
<reference evidence="2" key="1">
    <citation type="submission" date="2022-08" db="EMBL/GenBank/DDBJ databases">
        <authorList>
            <person name="Gutierrez-Valencia J."/>
        </authorList>
    </citation>
    <scope>NUCLEOTIDE SEQUENCE</scope>
</reference>
<dbReference type="Proteomes" id="UP001154282">
    <property type="component" value="Unassembled WGS sequence"/>
</dbReference>
<feature type="compositionally biased region" description="Basic residues" evidence="1">
    <location>
        <begin position="396"/>
        <end position="408"/>
    </location>
</feature>
<gene>
    <name evidence="2" type="ORF">LITE_LOCUS40181</name>
</gene>
<keyword evidence="3" id="KW-1185">Reference proteome</keyword>
<accession>A0AAV0PXA5</accession>
<dbReference type="PANTHER" id="PTHR36740:SF1">
    <property type="entry name" value="PRC-BARREL DOMAIN-CONTAINING PROTEIN"/>
    <property type="match status" value="1"/>
</dbReference>
<evidence type="ECO:0000313" key="3">
    <source>
        <dbReference type="Proteomes" id="UP001154282"/>
    </source>
</evidence>
<comment type="caution">
    <text evidence="2">The sequence shown here is derived from an EMBL/GenBank/DDBJ whole genome shotgun (WGS) entry which is preliminary data.</text>
</comment>
<dbReference type="PANTHER" id="PTHR36740">
    <property type="entry name" value="PRC DOMAIN-CONTAINING PROTEIN"/>
    <property type="match status" value="1"/>
</dbReference>
<organism evidence="2 3">
    <name type="scientific">Linum tenue</name>
    <dbReference type="NCBI Taxonomy" id="586396"/>
    <lineage>
        <taxon>Eukaryota</taxon>
        <taxon>Viridiplantae</taxon>
        <taxon>Streptophyta</taxon>
        <taxon>Embryophyta</taxon>
        <taxon>Tracheophyta</taxon>
        <taxon>Spermatophyta</taxon>
        <taxon>Magnoliopsida</taxon>
        <taxon>eudicotyledons</taxon>
        <taxon>Gunneridae</taxon>
        <taxon>Pentapetalae</taxon>
        <taxon>rosids</taxon>
        <taxon>fabids</taxon>
        <taxon>Malpighiales</taxon>
        <taxon>Linaceae</taxon>
        <taxon>Linum</taxon>
    </lineage>
</organism>
<name>A0AAV0PXA5_9ROSI</name>
<evidence type="ECO:0000313" key="2">
    <source>
        <dbReference type="EMBL" id="CAI0474776.1"/>
    </source>
</evidence>
<evidence type="ECO:0000256" key="1">
    <source>
        <dbReference type="SAM" id="MobiDB-lite"/>
    </source>
</evidence>
<dbReference type="SUPFAM" id="SSF50346">
    <property type="entry name" value="PRC-barrel domain"/>
    <property type="match status" value="1"/>
</dbReference>
<protein>
    <submittedName>
        <fullName evidence="2">Uncharacterized protein</fullName>
    </submittedName>
</protein>
<dbReference type="InterPro" id="IPR011033">
    <property type="entry name" value="PRC_barrel-like_sf"/>
</dbReference>
<feature type="region of interest" description="Disordered" evidence="1">
    <location>
        <begin position="382"/>
        <end position="412"/>
    </location>
</feature>
<proteinExistence type="predicted"/>
<dbReference type="EMBL" id="CAMGYJ010000009">
    <property type="protein sequence ID" value="CAI0474776.1"/>
    <property type="molecule type" value="Genomic_DNA"/>
</dbReference>